<accession>A0A3L7AVJ8</accession>
<evidence type="ECO:0000256" key="20">
    <source>
        <dbReference type="ARBA" id="ARBA00032071"/>
    </source>
</evidence>
<comment type="cofactor">
    <cofactor evidence="1">
        <name>Mg(2+)</name>
        <dbReference type="ChEBI" id="CHEBI:18420"/>
    </cofactor>
</comment>
<evidence type="ECO:0000256" key="18">
    <source>
        <dbReference type="ARBA" id="ARBA00030682"/>
    </source>
</evidence>
<dbReference type="Gene3D" id="3.90.79.10">
    <property type="entry name" value="Nucleoside Triphosphate Pyrophosphohydrolase"/>
    <property type="match status" value="1"/>
</dbReference>
<evidence type="ECO:0000256" key="16">
    <source>
        <dbReference type="ARBA" id="ARBA00029673"/>
    </source>
</evidence>
<evidence type="ECO:0000256" key="22">
    <source>
        <dbReference type="ARBA" id="ARBA00048894"/>
    </source>
</evidence>
<evidence type="ECO:0000256" key="14">
    <source>
        <dbReference type="ARBA" id="ARBA00026103"/>
    </source>
</evidence>
<comment type="catalytic activity">
    <reaction evidence="22">
        <text>O(6)-methyl-dGTP + H2O = O(6)-methyl-dGMP + diphosphate + H(+)</text>
        <dbReference type="Rhea" id="RHEA:67600"/>
        <dbReference type="ChEBI" id="CHEBI:15377"/>
        <dbReference type="ChEBI" id="CHEBI:15378"/>
        <dbReference type="ChEBI" id="CHEBI:33019"/>
        <dbReference type="ChEBI" id="CHEBI:169974"/>
        <dbReference type="ChEBI" id="CHEBI:169975"/>
    </reaction>
    <physiologicalReaction direction="left-to-right" evidence="22">
        <dbReference type="Rhea" id="RHEA:67601"/>
    </physiologicalReaction>
</comment>
<comment type="caution">
    <text evidence="27">The sequence shown here is derived from an EMBL/GenBank/DDBJ whole genome shotgun (WGS) entry which is preliminary data.</text>
</comment>
<evidence type="ECO:0000256" key="19">
    <source>
        <dbReference type="ARBA" id="ARBA00031927"/>
    </source>
</evidence>
<comment type="catalytic activity">
    <reaction evidence="12">
        <text>8-oxo-dGTP + H2O = 8-oxo-dGMP + diphosphate + H(+)</text>
        <dbReference type="Rhea" id="RHEA:31575"/>
        <dbReference type="ChEBI" id="CHEBI:15377"/>
        <dbReference type="ChEBI" id="CHEBI:15378"/>
        <dbReference type="ChEBI" id="CHEBI:33019"/>
        <dbReference type="ChEBI" id="CHEBI:63224"/>
        <dbReference type="ChEBI" id="CHEBI:77896"/>
    </reaction>
    <physiologicalReaction direction="left-to-right" evidence="12">
        <dbReference type="Rhea" id="RHEA:31576"/>
    </physiologicalReaction>
</comment>
<reference evidence="27 28" key="1">
    <citation type="submission" date="2018-10" db="EMBL/GenBank/DDBJ databases">
        <authorList>
            <person name="Li J."/>
        </authorList>
    </citation>
    <scope>NUCLEOTIDE SEQUENCE [LARGE SCALE GENOMIC DNA]</scope>
    <source>
        <strain evidence="27 28">JCM 11654</strain>
    </source>
</reference>
<organism evidence="27 28">
    <name type="scientific">Mycetocola lacteus</name>
    <dbReference type="NCBI Taxonomy" id="76637"/>
    <lineage>
        <taxon>Bacteria</taxon>
        <taxon>Bacillati</taxon>
        <taxon>Actinomycetota</taxon>
        <taxon>Actinomycetes</taxon>
        <taxon>Micrococcales</taxon>
        <taxon>Microbacteriaceae</taxon>
        <taxon>Mycetocola</taxon>
    </lineage>
</organism>
<dbReference type="PRINTS" id="PR00502">
    <property type="entry name" value="NUDIXFAMILY"/>
</dbReference>
<comment type="catalytic activity">
    <reaction evidence="10">
        <text>8-oxo-dATP + H2O = 8-oxo-dAMP + diphosphate + H(+)</text>
        <dbReference type="Rhea" id="RHEA:65396"/>
        <dbReference type="ChEBI" id="CHEBI:15377"/>
        <dbReference type="ChEBI" id="CHEBI:15378"/>
        <dbReference type="ChEBI" id="CHEBI:33019"/>
        <dbReference type="ChEBI" id="CHEBI:71361"/>
        <dbReference type="ChEBI" id="CHEBI:172871"/>
    </reaction>
    <physiologicalReaction direction="left-to-right" evidence="10">
        <dbReference type="Rhea" id="RHEA:65397"/>
    </physiologicalReaction>
</comment>
<feature type="domain" description="Nudix hydrolase" evidence="26">
    <location>
        <begin position="2"/>
        <end position="135"/>
    </location>
</feature>
<comment type="catalytic activity">
    <reaction evidence="13">
        <text>2-oxo-ATP + H2O = 2-oxo-AMP + diphosphate + H(+)</text>
        <dbReference type="Rhea" id="RHEA:67392"/>
        <dbReference type="ChEBI" id="CHEBI:15377"/>
        <dbReference type="ChEBI" id="CHEBI:15378"/>
        <dbReference type="ChEBI" id="CHEBI:33019"/>
        <dbReference type="ChEBI" id="CHEBI:71395"/>
        <dbReference type="ChEBI" id="CHEBI:172878"/>
    </reaction>
    <physiologicalReaction direction="left-to-right" evidence="13">
        <dbReference type="Rhea" id="RHEA:67393"/>
    </physiologicalReaction>
</comment>
<evidence type="ECO:0000256" key="15">
    <source>
        <dbReference type="ARBA" id="ARBA00026218"/>
    </source>
</evidence>
<evidence type="ECO:0000256" key="8">
    <source>
        <dbReference type="ARBA" id="ARBA00022842"/>
    </source>
</evidence>
<dbReference type="RefSeq" id="WP_121687802.1">
    <property type="nucleotide sequence ID" value="NZ_RCUY01000002.1"/>
</dbReference>
<dbReference type="CDD" id="cd03427">
    <property type="entry name" value="NUDIX_MTH1_Nudt1"/>
    <property type="match status" value="1"/>
</dbReference>
<dbReference type="InterPro" id="IPR003563">
    <property type="entry name" value="8ODP"/>
</dbReference>
<evidence type="ECO:0000256" key="24">
    <source>
        <dbReference type="ARBA" id="ARBA00053094"/>
    </source>
</evidence>
<evidence type="ECO:0000256" key="2">
    <source>
        <dbReference type="ARBA" id="ARBA00004496"/>
    </source>
</evidence>
<evidence type="ECO:0000256" key="12">
    <source>
        <dbReference type="ARBA" id="ARBA00024486"/>
    </source>
</evidence>
<comment type="catalytic activity">
    <reaction evidence="23">
        <text>N(6)-methyl-dATP + H2O = N(6)-methyl-dAMP + diphosphate + H(+)</text>
        <dbReference type="Rhea" id="RHEA:67604"/>
        <dbReference type="ChEBI" id="CHEBI:15377"/>
        <dbReference type="ChEBI" id="CHEBI:15378"/>
        <dbReference type="ChEBI" id="CHEBI:33019"/>
        <dbReference type="ChEBI" id="CHEBI:169976"/>
        <dbReference type="ChEBI" id="CHEBI:172872"/>
    </reaction>
    <physiologicalReaction direction="left-to-right" evidence="23">
        <dbReference type="Rhea" id="RHEA:67605"/>
    </physiologicalReaction>
</comment>
<dbReference type="OrthoDB" id="9804563at2"/>
<dbReference type="GO" id="GO:0005737">
    <property type="term" value="C:cytoplasm"/>
    <property type="evidence" value="ECO:0007669"/>
    <property type="project" value="UniProtKB-SubCell"/>
</dbReference>
<evidence type="ECO:0000256" key="17">
    <source>
        <dbReference type="ARBA" id="ARBA00030634"/>
    </source>
</evidence>
<dbReference type="PRINTS" id="PR01403">
    <property type="entry name" value="8OXTPHPHTASE"/>
</dbReference>
<dbReference type="GO" id="GO:0003723">
    <property type="term" value="F:RNA binding"/>
    <property type="evidence" value="ECO:0007669"/>
    <property type="project" value="UniProtKB-KW"/>
</dbReference>
<evidence type="ECO:0000256" key="1">
    <source>
        <dbReference type="ARBA" id="ARBA00001946"/>
    </source>
</evidence>
<dbReference type="EMBL" id="RCUY01000002">
    <property type="protein sequence ID" value="RLP84204.1"/>
    <property type="molecule type" value="Genomic_DNA"/>
</dbReference>
<proteinExistence type="inferred from homology"/>
<dbReference type="GO" id="GO:0042262">
    <property type="term" value="P:DNA protection"/>
    <property type="evidence" value="ECO:0007669"/>
    <property type="project" value="InterPro"/>
</dbReference>
<evidence type="ECO:0000256" key="6">
    <source>
        <dbReference type="ARBA" id="ARBA00022723"/>
    </source>
</evidence>
<protein>
    <recommendedName>
        <fullName evidence="15">Oxidized purine nucleoside triphosphate hydrolase</fullName>
        <ecNumber evidence="14">3.6.1.56</ecNumber>
    </recommendedName>
    <alternativeName>
        <fullName evidence="19">2-hydroxy-dATP diphosphatase</fullName>
    </alternativeName>
    <alternativeName>
        <fullName evidence="18">7,8-dihydro-8-oxoguanine triphosphatase</fullName>
    </alternativeName>
    <alternativeName>
        <fullName evidence="17">8-oxo-dGTPase</fullName>
    </alternativeName>
    <alternativeName>
        <fullName evidence="20">Methylated purine nucleoside triphosphate hydrolase</fullName>
    </alternativeName>
    <alternativeName>
        <fullName evidence="16">Nucleoside diphosphate-linked moiety X motif 1</fullName>
    </alternativeName>
</protein>
<evidence type="ECO:0000256" key="21">
    <source>
        <dbReference type="ARBA" id="ARBA00048002"/>
    </source>
</evidence>
<evidence type="ECO:0000256" key="25">
    <source>
        <dbReference type="RuleBase" id="RU003476"/>
    </source>
</evidence>
<comment type="subunit">
    <text evidence="4">Monomer.</text>
</comment>
<dbReference type="InterPro" id="IPR020476">
    <property type="entry name" value="Nudix_hydrolase"/>
</dbReference>
<evidence type="ECO:0000256" key="9">
    <source>
        <dbReference type="ARBA" id="ARBA00022884"/>
    </source>
</evidence>
<dbReference type="EC" id="3.6.1.56" evidence="14"/>
<keyword evidence="8" id="KW-0460">Magnesium</keyword>
<dbReference type="PANTHER" id="PTHR43758:SF2">
    <property type="entry name" value="OXIDIZED PURINE NUCLEOSIDE TRIPHOSPHATE HYDROLASE"/>
    <property type="match status" value="1"/>
</dbReference>
<dbReference type="PROSITE" id="PS00893">
    <property type="entry name" value="NUDIX_BOX"/>
    <property type="match status" value="1"/>
</dbReference>
<dbReference type="InterPro" id="IPR020084">
    <property type="entry name" value="NUDIX_hydrolase_CS"/>
</dbReference>
<dbReference type="PROSITE" id="PS51462">
    <property type="entry name" value="NUDIX"/>
    <property type="match status" value="1"/>
</dbReference>
<dbReference type="SUPFAM" id="SSF55811">
    <property type="entry name" value="Nudix"/>
    <property type="match status" value="1"/>
</dbReference>
<name>A0A3L7AVJ8_9MICO</name>
<keyword evidence="6" id="KW-0479">Metal-binding</keyword>
<evidence type="ECO:0000256" key="23">
    <source>
        <dbReference type="ARBA" id="ARBA00049032"/>
    </source>
</evidence>
<comment type="catalytic activity">
    <reaction evidence="21">
        <text>N(6)-methyl-ATP + H2O = N(6)-methyl-AMP + diphosphate + H(+)</text>
        <dbReference type="Rhea" id="RHEA:67608"/>
        <dbReference type="ChEBI" id="CHEBI:15377"/>
        <dbReference type="ChEBI" id="CHEBI:15378"/>
        <dbReference type="ChEBI" id="CHEBI:33019"/>
        <dbReference type="ChEBI" id="CHEBI:144842"/>
        <dbReference type="ChEBI" id="CHEBI:172873"/>
    </reaction>
    <physiologicalReaction direction="left-to-right" evidence="21">
        <dbReference type="Rhea" id="RHEA:67609"/>
    </physiologicalReaction>
</comment>
<comment type="subcellular location">
    <subcellularLocation>
        <location evidence="2">Cytoplasm</location>
    </subcellularLocation>
</comment>
<keyword evidence="5" id="KW-0963">Cytoplasm</keyword>
<evidence type="ECO:0000256" key="3">
    <source>
        <dbReference type="ARBA" id="ARBA00005582"/>
    </source>
</evidence>
<comment type="catalytic activity">
    <reaction evidence="11">
        <text>2-oxo-dATP + H2O = 2-oxo-dAMP + diphosphate + H(+)</text>
        <dbReference type="Rhea" id="RHEA:31583"/>
        <dbReference type="ChEBI" id="CHEBI:15377"/>
        <dbReference type="ChEBI" id="CHEBI:15378"/>
        <dbReference type="ChEBI" id="CHEBI:33019"/>
        <dbReference type="ChEBI" id="CHEBI:63212"/>
        <dbReference type="ChEBI" id="CHEBI:77897"/>
        <dbReference type="EC" id="3.6.1.56"/>
    </reaction>
    <physiologicalReaction direction="left-to-right" evidence="11">
        <dbReference type="Rhea" id="RHEA:31584"/>
    </physiologicalReaction>
</comment>
<dbReference type="AlphaFoldDB" id="A0A3L7AVJ8"/>
<keyword evidence="28" id="KW-1185">Reference proteome</keyword>
<dbReference type="GO" id="GO:0008413">
    <property type="term" value="F:8-oxo-7,8-dihydroguanosine triphosphate pyrophosphatase activity"/>
    <property type="evidence" value="ECO:0007669"/>
    <property type="project" value="InterPro"/>
</dbReference>
<comment type="function">
    <text evidence="24">Oxidized purine nucleoside triphosphate hydrolase which is a prominent sanitizer of the oxidized nucleotide pool. Catalyzes the hydrolysis of 2-oxo-dATP (2-hydroxy-dATP) into 2-oxo-dAMP. Also has a significant hydrolase activity toward 2-oxo-ATP, 8-oxo-dGTP and 8-oxo-dATP. Through the hydrolysis of oxidized purine nucleoside triphosphates, prevents their incorporation into DNA and the subsequent transversions A:T to C:G and G:C to T:A. Also catalyzes the hydrolysis of methylated purine nucleoside triphosphate preventing their integration into DNA. Through this antimutagenic activity protects cells from oxidative stress.</text>
</comment>
<sequence>MELPEVCVCYLIRSTPRGDEVLLGEKRRGLGQGRVVAPGGKLEPGETPTRAIVREVLEEVGLVVAPEDLRAHGYIDYRFPSRTEWSQRSWVFSARDHRGEPIATAELDARWVPVEEVPFDLMWDDARYWLPGVLAGESVAVDFDFAPDNATAVLVKR</sequence>
<keyword evidence="7 25" id="KW-0378">Hydrolase</keyword>
<evidence type="ECO:0000313" key="27">
    <source>
        <dbReference type="EMBL" id="RLP84204.1"/>
    </source>
</evidence>
<comment type="similarity">
    <text evidence="3 25">Belongs to the Nudix hydrolase family.</text>
</comment>
<evidence type="ECO:0000259" key="26">
    <source>
        <dbReference type="PROSITE" id="PS51462"/>
    </source>
</evidence>
<dbReference type="PANTHER" id="PTHR43758">
    <property type="entry name" value="7,8-DIHYDRO-8-OXOGUANINE TRIPHOSPHATASE"/>
    <property type="match status" value="1"/>
</dbReference>
<dbReference type="InterPro" id="IPR000086">
    <property type="entry name" value="NUDIX_hydrolase_dom"/>
</dbReference>
<dbReference type="Pfam" id="PF00293">
    <property type="entry name" value="NUDIX"/>
    <property type="match status" value="1"/>
</dbReference>
<keyword evidence="9" id="KW-0694">RNA-binding</keyword>
<dbReference type="GO" id="GO:0046872">
    <property type="term" value="F:metal ion binding"/>
    <property type="evidence" value="ECO:0007669"/>
    <property type="project" value="UniProtKB-KW"/>
</dbReference>
<evidence type="ECO:0000313" key="28">
    <source>
        <dbReference type="Proteomes" id="UP000269438"/>
    </source>
</evidence>
<dbReference type="Proteomes" id="UP000269438">
    <property type="component" value="Unassembled WGS sequence"/>
</dbReference>
<evidence type="ECO:0000256" key="4">
    <source>
        <dbReference type="ARBA" id="ARBA00011245"/>
    </source>
</evidence>
<evidence type="ECO:0000256" key="7">
    <source>
        <dbReference type="ARBA" id="ARBA00022801"/>
    </source>
</evidence>
<evidence type="ECO:0000256" key="11">
    <source>
        <dbReference type="ARBA" id="ARBA00024459"/>
    </source>
</evidence>
<evidence type="ECO:0000256" key="5">
    <source>
        <dbReference type="ARBA" id="ARBA00022490"/>
    </source>
</evidence>
<dbReference type="InterPro" id="IPR015797">
    <property type="entry name" value="NUDIX_hydrolase-like_dom_sf"/>
</dbReference>
<gene>
    <name evidence="27" type="ORF">D9V34_05305</name>
</gene>
<dbReference type="GO" id="GO:0008828">
    <property type="term" value="F:dATP diphosphatase activity"/>
    <property type="evidence" value="ECO:0007669"/>
    <property type="project" value="UniProtKB-EC"/>
</dbReference>
<evidence type="ECO:0000256" key="10">
    <source>
        <dbReference type="ARBA" id="ARBA00024448"/>
    </source>
</evidence>
<evidence type="ECO:0000256" key="13">
    <source>
        <dbReference type="ARBA" id="ARBA00024596"/>
    </source>
</evidence>